<accession>A0A398CDA9</accession>
<organism evidence="3 4">
    <name type="scientific">Simplicispira hankyongi</name>
    <dbReference type="NCBI Taxonomy" id="2315688"/>
    <lineage>
        <taxon>Bacteria</taxon>
        <taxon>Pseudomonadati</taxon>
        <taxon>Pseudomonadota</taxon>
        <taxon>Betaproteobacteria</taxon>
        <taxon>Burkholderiales</taxon>
        <taxon>Comamonadaceae</taxon>
        <taxon>Simplicispira</taxon>
    </lineage>
</organism>
<dbReference type="Proteomes" id="UP000266302">
    <property type="component" value="Unassembled WGS sequence"/>
</dbReference>
<evidence type="ECO:0000256" key="1">
    <source>
        <dbReference type="SAM" id="Coils"/>
    </source>
</evidence>
<proteinExistence type="predicted"/>
<dbReference type="AlphaFoldDB" id="A0A398CDA9"/>
<feature type="transmembrane region" description="Helical" evidence="2">
    <location>
        <begin position="36"/>
        <end position="52"/>
    </location>
</feature>
<reference evidence="3 4" key="1">
    <citation type="submission" date="2018-09" db="EMBL/GenBank/DDBJ databases">
        <title>Draft genome of Simplicispira sp. NY-02.</title>
        <authorList>
            <person name="Im W.T."/>
        </authorList>
    </citation>
    <scope>NUCLEOTIDE SEQUENCE [LARGE SCALE GENOMIC DNA]</scope>
    <source>
        <strain evidence="3 4">NY-02</strain>
    </source>
</reference>
<keyword evidence="2" id="KW-0812">Transmembrane</keyword>
<evidence type="ECO:0000313" key="4">
    <source>
        <dbReference type="Proteomes" id="UP000266302"/>
    </source>
</evidence>
<gene>
    <name evidence="3" type="ORF">D3F03_00510</name>
</gene>
<keyword evidence="4" id="KW-1185">Reference proteome</keyword>
<feature type="transmembrane region" description="Helical" evidence="2">
    <location>
        <begin position="12"/>
        <end position="30"/>
    </location>
</feature>
<keyword evidence="2" id="KW-0472">Membrane</keyword>
<keyword evidence="2" id="KW-1133">Transmembrane helix</keyword>
<dbReference type="RefSeq" id="WP_119107429.1">
    <property type="nucleotide sequence ID" value="NZ_QXJC01000001.1"/>
</dbReference>
<dbReference type="EMBL" id="QXJC01000001">
    <property type="protein sequence ID" value="RID98978.1"/>
    <property type="molecule type" value="Genomic_DNA"/>
</dbReference>
<evidence type="ECO:0000313" key="3">
    <source>
        <dbReference type="EMBL" id="RID98978.1"/>
    </source>
</evidence>
<comment type="caution">
    <text evidence="3">The sequence shown here is derived from an EMBL/GenBank/DDBJ whole genome shotgun (WGS) entry which is preliminary data.</text>
</comment>
<name>A0A398CDA9_9BURK</name>
<feature type="transmembrane region" description="Helical" evidence="2">
    <location>
        <begin position="64"/>
        <end position="84"/>
    </location>
</feature>
<sequence>MAETKTTSDHATFWLYGMSAGLAAYCYYAMTETKVYVLPALILIAALAMLLPPSRKRLKINLSLKPSIALAVALFLGIALSAGVQKAKREEAAQLKMQQDSAARIAKQRSDRAADYAANKTKIIAEVEQQLANNQSREAFATISKFMTVTKDPDLGRLQHRASVQVMRLDLEQNEAGLPPERLKAIYSTLIQEEPGGRERYQAKLKAVEDELEVQRKIQEASAQRAAMEAKLKGQFSGYDGSHRNVEAAIKARLKDPSSYEHVETRYVVNTNSITVYTTYRARNSFNALVPGSAIATVDADGNVLSIN</sequence>
<keyword evidence="1" id="KW-0175">Coiled coil</keyword>
<evidence type="ECO:0000256" key="2">
    <source>
        <dbReference type="SAM" id="Phobius"/>
    </source>
</evidence>
<feature type="coiled-coil region" evidence="1">
    <location>
        <begin position="198"/>
        <end position="231"/>
    </location>
</feature>
<protein>
    <submittedName>
        <fullName evidence="3">Uncharacterized protein</fullName>
    </submittedName>
</protein>
<dbReference type="OrthoDB" id="8456706at2"/>